<dbReference type="Proteomes" id="UP000729402">
    <property type="component" value="Unassembled WGS sequence"/>
</dbReference>
<name>A0A8J5RLH7_ZIZPA</name>
<gene>
    <name evidence="1" type="ORF">GUJ93_ZPchr0001g30327</name>
</gene>
<accession>A0A8J5RLH7</accession>
<protein>
    <submittedName>
        <fullName evidence="1">Uncharacterized protein</fullName>
    </submittedName>
</protein>
<comment type="caution">
    <text evidence="1">The sequence shown here is derived from an EMBL/GenBank/DDBJ whole genome shotgun (WGS) entry which is preliminary data.</text>
</comment>
<proteinExistence type="predicted"/>
<reference evidence="1" key="2">
    <citation type="submission" date="2021-02" db="EMBL/GenBank/DDBJ databases">
        <authorList>
            <person name="Kimball J.A."/>
            <person name="Haas M.W."/>
            <person name="Macchietto M."/>
            <person name="Kono T."/>
            <person name="Duquette J."/>
            <person name="Shao M."/>
        </authorList>
    </citation>
    <scope>NUCLEOTIDE SEQUENCE</scope>
    <source>
        <tissue evidence="1">Fresh leaf tissue</tissue>
    </source>
</reference>
<organism evidence="1 2">
    <name type="scientific">Zizania palustris</name>
    <name type="common">Northern wild rice</name>
    <dbReference type="NCBI Taxonomy" id="103762"/>
    <lineage>
        <taxon>Eukaryota</taxon>
        <taxon>Viridiplantae</taxon>
        <taxon>Streptophyta</taxon>
        <taxon>Embryophyta</taxon>
        <taxon>Tracheophyta</taxon>
        <taxon>Spermatophyta</taxon>
        <taxon>Magnoliopsida</taxon>
        <taxon>Liliopsida</taxon>
        <taxon>Poales</taxon>
        <taxon>Poaceae</taxon>
        <taxon>BOP clade</taxon>
        <taxon>Oryzoideae</taxon>
        <taxon>Oryzeae</taxon>
        <taxon>Zizaniinae</taxon>
        <taxon>Zizania</taxon>
    </lineage>
</organism>
<reference evidence="1" key="1">
    <citation type="journal article" date="2021" name="bioRxiv">
        <title>Whole Genome Assembly and Annotation of Northern Wild Rice, Zizania palustris L., Supports a Whole Genome Duplication in the Zizania Genus.</title>
        <authorList>
            <person name="Haas M."/>
            <person name="Kono T."/>
            <person name="Macchietto M."/>
            <person name="Millas R."/>
            <person name="McGilp L."/>
            <person name="Shao M."/>
            <person name="Duquette J."/>
            <person name="Hirsch C.N."/>
            <person name="Kimball J."/>
        </authorList>
    </citation>
    <scope>NUCLEOTIDE SEQUENCE</scope>
    <source>
        <tissue evidence="1">Fresh leaf tissue</tissue>
    </source>
</reference>
<dbReference type="AlphaFoldDB" id="A0A8J5RLH7"/>
<dbReference type="EMBL" id="JAAALK010000288">
    <property type="protein sequence ID" value="KAG8051508.1"/>
    <property type="molecule type" value="Genomic_DNA"/>
</dbReference>
<keyword evidence="2" id="KW-1185">Reference proteome</keyword>
<evidence type="ECO:0000313" key="1">
    <source>
        <dbReference type="EMBL" id="KAG8051508.1"/>
    </source>
</evidence>
<sequence length="82" mass="8831">MLPGAVQQQREKKVKGVASSSSTEYNAIISGRITVVSTTAYTHTLRSGHTIIGCMIAGRGAVLELKPFCSDQLCCLQEFDAR</sequence>
<evidence type="ECO:0000313" key="2">
    <source>
        <dbReference type="Proteomes" id="UP000729402"/>
    </source>
</evidence>